<keyword evidence="3" id="KW-1133">Transmembrane helix</keyword>
<feature type="compositionally biased region" description="Polar residues" evidence="2">
    <location>
        <begin position="497"/>
        <end position="508"/>
    </location>
</feature>
<feature type="domain" description="LytR/CpsA/Psr regulator C-terminal" evidence="5">
    <location>
        <begin position="384"/>
        <end position="470"/>
    </location>
</feature>
<reference evidence="6 7" key="1">
    <citation type="submission" date="2018-11" db="EMBL/GenBank/DDBJ databases">
        <title>The genome draft of YIM 96095.</title>
        <authorList>
            <person name="Tang S.-K."/>
            <person name="Chunyu W.-X."/>
            <person name="Feng Y.-Z."/>
        </authorList>
    </citation>
    <scope>NUCLEOTIDE SEQUENCE [LARGE SCALE GENOMIC DNA]</scope>
    <source>
        <strain evidence="6 7">YIM 96095</strain>
    </source>
</reference>
<organism evidence="6 7">
    <name type="scientific">Halostreptopolyspora alba</name>
    <dbReference type="NCBI Taxonomy" id="2487137"/>
    <lineage>
        <taxon>Bacteria</taxon>
        <taxon>Bacillati</taxon>
        <taxon>Actinomycetota</taxon>
        <taxon>Actinomycetes</taxon>
        <taxon>Streptosporangiales</taxon>
        <taxon>Nocardiopsidaceae</taxon>
        <taxon>Halostreptopolyspora</taxon>
    </lineage>
</organism>
<dbReference type="PANTHER" id="PTHR33392:SF6">
    <property type="entry name" value="POLYISOPRENYL-TEICHOIC ACID--PEPTIDOGLYCAN TEICHOIC ACID TRANSFERASE TAGU"/>
    <property type="match status" value="1"/>
</dbReference>
<evidence type="ECO:0000259" key="4">
    <source>
        <dbReference type="Pfam" id="PF03816"/>
    </source>
</evidence>
<feature type="compositionally biased region" description="Basic and acidic residues" evidence="2">
    <location>
        <begin position="1"/>
        <end position="22"/>
    </location>
</feature>
<evidence type="ECO:0000256" key="1">
    <source>
        <dbReference type="ARBA" id="ARBA00006068"/>
    </source>
</evidence>
<evidence type="ECO:0000256" key="3">
    <source>
        <dbReference type="SAM" id="Phobius"/>
    </source>
</evidence>
<feature type="region of interest" description="Disordered" evidence="2">
    <location>
        <begin position="357"/>
        <end position="402"/>
    </location>
</feature>
<feature type="transmembrane region" description="Helical" evidence="3">
    <location>
        <begin position="55"/>
        <end position="76"/>
    </location>
</feature>
<dbReference type="AlphaFoldDB" id="A0A3N0E3E3"/>
<dbReference type="Pfam" id="PF13399">
    <property type="entry name" value="LytR_C"/>
    <property type="match status" value="1"/>
</dbReference>
<dbReference type="Pfam" id="PF03816">
    <property type="entry name" value="LytR_cpsA_psr"/>
    <property type="match status" value="1"/>
</dbReference>
<dbReference type="EMBL" id="RJMB01000024">
    <property type="protein sequence ID" value="RNL82330.1"/>
    <property type="molecule type" value="Genomic_DNA"/>
</dbReference>
<dbReference type="InterPro" id="IPR050922">
    <property type="entry name" value="LytR/CpsA/Psr_CW_biosynth"/>
</dbReference>
<dbReference type="InterPro" id="IPR027381">
    <property type="entry name" value="LytR/CpsA/Psr_C"/>
</dbReference>
<dbReference type="Gene3D" id="3.40.630.190">
    <property type="entry name" value="LCP protein"/>
    <property type="match status" value="1"/>
</dbReference>
<evidence type="ECO:0000313" key="6">
    <source>
        <dbReference type="EMBL" id="RNL82330.1"/>
    </source>
</evidence>
<dbReference type="NCBIfam" id="TIGR00350">
    <property type="entry name" value="lytR_cpsA_psr"/>
    <property type="match status" value="1"/>
</dbReference>
<accession>A0A3N0E3E3</accession>
<evidence type="ECO:0000259" key="5">
    <source>
        <dbReference type="Pfam" id="PF13399"/>
    </source>
</evidence>
<comment type="similarity">
    <text evidence="1">Belongs to the LytR/CpsA/Psr (LCP) family.</text>
</comment>
<feature type="domain" description="Cell envelope-related transcriptional attenuator" evidence="4">
    <location>
        <begin position="131"/>
        <end position="273"/>
    </location>
</feature>
<keyword evidence="3" id="KW-0472">Membrane</keyword>
<name>A0A3N0E3E3_9ACTN</name>
<feature type="region of interest" description="Disordered" evidence="2">
    <location>
        <begin position="432"/>
        <end position="508"/>
    </location>
</feature>
<dbReference type="OrthoDB" id="5168236at2"/>
<proteinExistence type="inferred from homology"/>
<evidence type="ECO:0000313" key="7">
    <source>
        <dbReference type="Proteomes" id="UP000269198"/>
    </source>
</evidence>
<dbReference type="PANTHER" id="PTHR33392">
    <property type="entry name" value="POLYISOPRENYL-TEICHOIC ACID--PEPTIDOGLYCAN TEICHOIC ACID TRANSFERASE TAGU"/>
    <property type="match status" value="1"/>
</dbReference>
<dbReference type="Gene3D" id="3.30.70.2390">
    <property type="match status" value="1"/>
</dbReference>
<keyword evidence="7" id="KW-1185">Reference proteome</keyword>
<dbReference type="RefSeq" id="WP_123202895.1">
    <property type="nucleotide sequence ID" value="NZ_RJMB01000024.1"/>
</dbReference>
<dbReference type="InterPro" id="IPR004474">
    <property type="entry name" value="LytR_CpsA_psr"/>
</dbReference>
<dbReference type="Proteomes" id="UP000269198">
    <property type="component" value="Unassembled WGS sequence"/>
</dbReference>
<comment type="caution">
    <text evidence="6">The sequence shown here is derived from an EMBL/GenBank/DDBJ whole genome shotgun (WGS) entry which is preliminary data.</text>
</comment>
<feature type="region of interest" description="Disordered" evidence="2">
    <location>
        <begin position="1"/>
        <end position="46"/>
    </location>
</feature>
<gene>
    <name evidence="6" type="ORF">EFW17_19640</name>
</gene>
<evidence type="ECO:0000256" key="2">
    <source>
        <dbReference type="SAM" id="MobiDB-lite"/>
    </source>
</evidence>
<sequence>MSDRTGDGRGSRVSRHTPEFSRPRSGPTPPDPRGRTEGRGISGIPPARVRRQRTVLLLAAAMSFLVLLASGGSWAFTEWASGKINRFDVFGGLFDGDRPEEGPKGALTFLLIGSDSREGVEGSDNDGAAGRSDTMMLVHLNNERDHVNVVGLPRDSWVNVPGHGKDKINAAYAYGGPQLAVRTVESATNVRIDHYAEIDFSGFVDVVNAVGGIEVCLSEPIEDPKAHLSMEAGTHHVDGEDALAFSRTRQTPGGDLDRIDRQQQVVSALLDKAVSTETLSDPAKLTSFLDTALGAVTVDEGLDTKALNRLGAQVSDIGLDDVTFTQVPVADTDYWTPRGDVAVRWNEEEARALFADINADQPVSERETASSAEEPADERPQPNDIRLQVFNGTGAPGKGEEVRDAFSEAGFETSSRARNWPTQDVATTVVRHGPGEERSASLLSESIPGSEVREDSTLSEELQVVVGFNFTGVDPPDPEPEPSEPEPSGGDGPRSEVSASSARENVCG</sequence>
<protein>
    <submittedName>
        <fullName evidence="6">LytR family transcriptional regulator</fullName>
    </submittedName>
</protein>
<keyword evidence="3" id="KW-0812">Transmembrane</keyword>